<evidence type="ECO:0000313" key="2">
    <source>
        <dbReference type="EMBL" id="KRL66675.1"/>
    </source>
</evidence>
<gene>
    <name evidence="2" type="ORF">FC27_GL000413</name>
</gene>
<dbReference type="eggNOG" id="COG2364">
    <property type="taxonomic scope" value="Bacteria"/>
</dbReference>
<sequence length="220" mass="24269">MNGDLKRRLGYLIFAIILDAAANGLMIASNMGSAVWMASGVNISSLIHVSYGNTLFVYAILVSITNQILLRKFDAHILISNLLFSLPFSYLVGFFTNVFGMLNLADLNMFWRLLLDILGLIGVSAGTSIYQRCNLIQHPNDELAYLLRFKYLHGSAGWGQLVSYTPPVVIMIICFMITGSIQSVGIGTILAMFIQGVIIGWSDKLIVPSLKHHLRIGKTN</sequence>
<feature type="transmembrane region" description="Helical" evidence="1">
    <location>
        <begin position="82"/>
        <end position="104"/>
    </location>
</feature>
<dbReference type="PATRIC" id="fig|1423815.3.peg.420"/>
<feature type="transmembrane region" description="Helical" evidence="1">
    <location>
        <begin position="110"/>
        <end position="130"/>
    </location>
</feature>
<dbReference type="Pfam" id="PF19700">
    <property type="entry name" value="DUF6198"/>
    <property type="match status" value="1"/>
</dbReference>
<protein>
    <recommendedName>
        <fullName evidence="4">Sugar specific permease</fullName>
    </recommendedName>
</protein>
<feature type="transmembrane region" description="Helical" evidence="1">
    <location>
        <begin position="12"/>
        <end position="38"/>
    </location>
</feature>
<dbReference type="EMBL" id="AZFA01000012">
    <property type="protein sequence ID" value="KRL66675.1"/>
    <property type="molecule type" value="Genomic_DNA"/>
</dbReference>
<dbReference type="InterPro" id="IPR038750">
    <property type="entry name" value="YczE/YyaS-like"/>
</dbReference>
<keyword evidence="1" id="KW-1133">Transmembrane helix</keyword>
<evidence type="ECO:0000313" key="3">
    <source>
        <dbReference type="Proteomes" id="UP000051647"/>
    </source>
</evidence>
<dbReference type="Proteomes" id="UP000051647">
    <property type="component" value="Unassembled WGS sequence"/>
</dbReference>
<reference evidence="2 3" key="1">
    <citation type="journal article" date="2015" name="Genome Announc.">
        <title>Expanding the biotechnology potential of lactobacilli through comparative genomics of 213 strains and associated genera.</title>
        <authorList>
            <person name="Sun Z."/>
            <person name="Harris H.M."/>
            <person name="McCann A."/>
            <person name="Guo C."/>
            <person name="Argimon S."/>
            <person name="Zhang W."/>
            <person name="Yang X."/>
            <person name="Jeffery I.B."/>
            <person name="Cooney J.C."/>
            <person name="Kagawa T.F."/>
            <person name="Liu W."/>
            <person name="Song Y."/>
            <person name="Salvetti E."/>
            <person name="Wrobel A."/>
            <person name="Rasinkangas P."/>
            <person name="Parkhill J."/>
            <person name="Rea M.C."/>
            <person name="O'Sullivan O."/>
            <person name="Ritari J."/>
            <person name="Douillard F.P."/>
            <person name="Paul Ross R."/>
            <person name="Yang R."/>
            <person name="Briner A.E."/>
            <person name="Felis G.E."/>
            <person name="de Vos W.M."/>
            <person name="Barrangou R."/>
            <person name="Klaenhammer T.R."/>
            <person name="Caufield P.W."/>
            <person name="Cui Y."/>
            <person name="Zhang H."/>
            <person name="O'Toole P.W."/>
        </authorList>
    </citation>
    <scope>NUCLEOTIDE SEQUENCE [LARGE SCALE GENOMIC DNA]</scope>
    <source>
        <strain evidence="2 3">DSM 14857</strain>
    </source>
</reference>
<proteinExistence type="predicted"/>
<feature type="transmembrane region" description="Helical" evidence="1">
    <location>
        <begin position="50"/>
        <end position="70"/>
    </location>
</feature>
<name>A0A0R1SKW7_9LACO</name>
<dbReference type="STRING" id="1423815.FC27_GL000413"/>
<evidence type="ECO:0008006" key="4">
    <source>
        <dbReference type="Google" id="ProtNLM"/>
    </source>
</evidence>
<keyword evidence="1" id="KW-0812">Transmembrane</keyword>
<dbReference type="OrthoDB" id="3237813at2"/>
<keyword evidence="3" id="KW-1185">Reference proteome</keyword>
<dbReference type="RefSeq" id="WP_010624363.1">
    <property type="nucleotide sequence ID" value="NZ_AZFA01000012.1"/>
</dbReference>
<keyword evidence="1" id="KW-0472">Membrane</keyword>
<accession>A0A0R1SKW7</accession>
<comment type="caution">
    <text evidence="2">The sequence shown here is derived from an EMBL/GenBank/DDBJ whole genome shotgun (WGS) entry which is preliminary data.</text>
</comment>
<feature type="transmembrane region" description="Helical" evidence="1">
    <location>
        <begin position="184"/>
        <end position="202"/>
    </location>
</feature>
<evidence type="ECO:0000256" key="1">
    <source>
        <dbReference type="SAM" id="Phobius"/>
    </source>
</evidence>
<feature type="transmembrane region" description="Helical" evidence="1">
    <location>
        <begin position="151"/>
        <end position="178"/>
    </location>
</feature>
<organism evidence="2 3">
    <name type="scientific">Companilactobacillus versmoldensis DSM 14857 = KCTC 3814</name>
    <dbReference type="NCBI Taxonomy" id="1423815"/>
    <lineage>
        <taxon>Bacteria</taxon>
        <taxon>Bacillati</taxon>
        <taxon>Bacillota</taxon>
        <taxon>Bacilli</taxon>
        <taxon>Lactobacillales</taxon>
        <taxon>Lactobacillaceae</taxon>
        <taxon>Companilactobacillus</taxon>
    </lineage>
</organism>
<dbReference type="AlphaFoldDB" id="A0A0R1SKW7"/>